<dbReference type="InterPro" id="IPR000436">
    <property type="entry name" value="Sushi_SCR_CCP_dom"/>
</dbReference>
<gene>
    <name evidence="12" type="primary">LOC106461128</name>
</gene>
<evidence type="ECO:0000259" key="9">
    <source>
        <dbReference type="PROSITE" id="PS50923"/>
    </source>
</evidence>
<dbReference type="PROSITE" id="PS50923">
    <property type="entry name" value="SUSHI"/>
    <property type="match status" value="3"/>
</dbReference>
<protein>
    <submittedName>
        <fullName evidence="12">Uncharacterized protein LOC106461128 isoform X1</fullName>
    </submittedName>
</protein>
<dbReference type="GeneID" id="106461128"/>
<dbReference type="SUPFAM" id="SSF57535">
    <property type="entry name" value="Complement control module/SCR domain"/>
    <property type="match status" value="2"/>
</dbReference>
<evidence type="ECO:0000313" key="12">
    <source>
        <dbReference type="RefSeq" id="XP_022243968.1"/>
    </source>
</evidence>
<evidence type="ECO:0000256" key="1">
    <source>
        <dbReference type="ARBA" id="ARBA00022659"/>
    </source>
</evidence>
<dbReference type="InterPro" id="IPR013783">
    <property type="entry name" value="Ig-like_fold"/>
</dbReference>
<dbReference type="Proteomes" id="UP000694941">
    <property type="component" value="Unplaced"/>
</dbReference>
<reference evidence="12" key="1">
    <citation type="submission" date="2025-08" db="UniProtKB">
        <authorList>
            <consortium name="RefSeq"/>
        </authorList>
    </citation>
    <scope>IDENTIFICATION</scope>
    <source>
        <tissue evidence="12">Muscle</tissue>
    </source>
</reference>
<dbReference type="Gene3D" id="2.10.70.10">
    <property type="entry name" value="Complement Module, domain 1"/>
    <property type="match status" value="3"/>
</dbReference>
<evidence type="ECO:0000256" key="5">
    <source>
        <dbReference type="PROSITE-ProRule" id="PRU00302"/>
    </source>
</evidence>
<dbReference type="PANTHER" id="PTHR19325">
    <property type="entry name" value="COMPLEMENT COMPONENT-RELATED SUSHI DOMAIN-CONTAINING"/>
    <property type="match status" value="1"/>
</dbReference>
<dbReference type="InterPro" id="IPR003599">
    <property type="entry name" value="Ig_sub"/>
</dbReference>
<dbReference type="InterPro" id="IPR036179">
    <property type="entry name" value="Ig-like_dom_sf"/>
</dbReference>
<feature type="domain" description="Sushi" evidence="9">
    <location>
        <begin position="991"/>
        <end position="1054"/>
    </location>
</feature>
<dbReference type="PROSITE" id="PS50835">
    <property type="entry name" value="IG_LIKE"/>
    <property type="match status" value="1"/>
</dbReference>
<dbReference type="InterPro" id="IPR013151">
    <property type="entry name" value="Immunoglobulin_dom"/>
</dbReference>
<keyword evidence="1 5" id="KW-0768">Sushi</keyword>
<evidence type="ECO:0000313" key="11">
    <source>
        <dbReference type="Proteomes" id="UP000694941"/>
    </source>
</evidence>
<evidence type="ECO:0000256" key="2">
    <source>
        <dbReference type="ARBA" id="ARBA00022737"/>
    </source>
</evidence>
<feature type="domain" description="Sushi" evidence="9">
    <location>
        <begin position="922"/>
        <end position="974"/>
    </location>
</feature>
<dbReference type="InterPro" id="IPR050350">
    <property type="entry name" value="Compl-Cell_Adhes-Reg"/>
</dbReference>
<evidence type="ECO:0000259" key="8">
    <source>
        <dbReference type="PROSITE" id="PS50835"/>
    </source>
</evidence>
<dbReference type="InterPro" id="IPR002557">
    <property type="entry name" value="Chitin-bd_dom"/>
</dbReference>
<dbReference type="RefSeq" id="XP_022243968.1">
    <property type="nucleotide sequence ID" value="XM_022388260.1"/>
</dbReference>
<evidence type="ECO:0000256" key="3">
    <source>
        <dbReference type="ARBA" id="ARBA00023157"/>
    </source>
</evidence>
<keyword evidence="7" id="KW-0812">Transmembrane</keyword>
<dbReference type="SMART" id="SM00409">
    <property type="entry name" value="IG"/>
    <property type="match status" value="1"/>
</dbReference>
<dbReference type="Pfam" id="PF00047">
    <property type="entry name" value="ig"/>
    <property type="match status" value="1"/>
</dbReference>
<keyword evidence="6" id="KW-0175">Coiled coil</keyword>
<keyword evidence="2" id="KW-0677">Repeat</keyword>
<accession>A0ABM1SK12</accession>
<keyword evidence="4" id="KW-0325">Glycoprotein</keyword>
<dbReference type="CDD" id="cd00033">
    <property type="entry name" value="CCP"/>
    <property type="match status" value="3"/>
</dbReference>
<feature type="domain" description="Chitin-binding type-2" evidence="10">
    <location>
        <begin position="748"/>
        <end position="803"/>
    </location>
</feature>
<keyword evidence="3 5" id="KW-1015">Disulfide bond</keyword>
<feature type="domain" description="Sushi" evidence="9">
    <location>
        <begin position="665"/>
        <end position="736"/>
    </location>
</feature>
<dbReference type="Pfam" id="PF00084">
    <property type="entry name" value="Sushi"/>
    <property type="match status" value="3"/>
</dbReference>
<name>A0ABM1SK12_LIMPO</name>
<dbReference type="PROSITE" id="PS50940">
    <property type="entry name" value="CHIT_BIND_II"/>
    <property type="match status" value="1"/>
</dbReference>
<dbReference type="CDD" id="cd00096">
    <property type="entry name" value="Ig"/>
    <property type="match status" value="1"/>
</dbReference>
<feature type="domain" description="Ig-like" evidence="8">
    <location>
        <begin position="816"/>
        <end position="918"/>
    </location>
</feature>
<dbReference type="SMART" id="SM00032">
    <property type="entry name" value="CCP"/>
    <property type="match status" value="3"/>
</dbReference>
<dbReference type="InterPro" id="IPR036508">
    <property type="entry name" value="Chitin-bd_dom_sf"/>
</dbReference>
<keyword evidence="7" id="KW-0472">Membrane</keyword>
<dbReference type="Gene3D" id="2.60.40.10">
    <property type="entry name" value="Immunoglobulins"/>
    <property type="match status" value="1"/>
</dbReference>
<dbReference type="Gene3D" id="2.170.140.10">
    <property type="entry name" value="Chitin binding domain"/>
    <property type="match status" value="1"/>
</dbReference>
<evidence type="ECO:0000256" key="4">
    <source>
        <dbReference type="ARBA" id="ARBA00023180"/>
    </source>
</evidence>
<comment type="caution">
    <text evidence="5">Lacks conserved residue(s) required for the propagation of feature annotation.</text>
</comment>
<evidence type="ECO:0000259" key="10">
    <source>
        <dbReference type="PROSITE" id="PS50940"/>
    </source>
</evidence>
<dbReference type="SMART" id="SM00494">
    <property type="entry name" value="ChtBD2"/>
    <property type="match status" value="1"/>
</dbReference>
<dbReference type="Pfam" id="PF01607">
    <property type="entry name" value="CBM_14"/>
    <property type="match status" value="1"/>
</dbReference>
<keyword evidence="7" id="KW-1133">Transmembrane helix</keyword>
<evidence type="ECO:0000256" key="6">
    <source>
        <dbReference type="SAM" id="Coils"/>
    </source>
</evidence>
<feature type="transmembrane region" description="Helical" evidence="7">
    <location>
        <begin position="12"/>
        <end position="30"/>
    </location>
</feature>
<proteinExistence type="predicted"/>
<feature type="disulfide bond" evidence="5">
    <location>
        <begin position="945"/>
        <end position="972"/>
    </location>
</feature>
<dbReference type="SUPFAM" id="SSF57625">
    <property type="entry name" value="Invertebrate chitin-binding proteins"/>
    <property type="match status" value="1"/>
</dbReference>
<keyword evidence="11" id="KW-1185">Reference proteome</keyword>
<sequence>MTKEQFISLQTIFLRIIFGSLLISYVTSVSSDHPNIIWVPLTCEVSLCERMERLETRTTAAANALSEVPRLRTEVRNLDMLINSLEKKVNYLINSIKTKDTRKDEENLALLFQKVENQEAIIKNLTEGLEILETEFRKERTFHSSLETRTNFVEKQLNQTEELKPIVKEIQKKIVKLENSSIAAENGMKAEVFQLKIEKLENYLNNSINMERKLRDLENIVDAKTKNDSIVIAKLNDLGENINNSTQITSDTIILKHQELEKLILSIRTNSTSKDEMLEYVNISVEERAQQLNETIRKVQEYVDRKVEYLENTSKSSDVLYNRLELLQNDVNITLHNFSDVAERIKHLEQGLSETVNLTKDYFPKKIRNIEYTMYEINDSYTENDISVRDYVNNLTSHNALQMEKAEKKCNDSLLLMSEKMKKTLDSNLSGTQDSISELKLNILRKLEDLEYLFNSTTEMSLKNTEYIKTVEENISSITNFSKGMFYMNTKQHEGINATMQSLKEEYVLLKEFQTVLEYNLSTISELNNFLQQNVERVILNITDVTKNLQEQFSFLESNFNVKINKTVNSINFISPKIDYFEKVLSPGSDSSIIERLKKVEEKLYSIVNEVNGSIPQKLLEIVKTQNEIMTNLTEITVILYSETRGSPNYSRSRILTTESQKSDISCLMPTPQDKTVLMYYKGRVMDQEKPKLSEVPSGEELWFQCEHIGTFNLKGPSNTRCENGSWSKAPPRCEKLEITHQSSRTEEIVCPKAYGVFPYPKDCSKFINCWKHRPTIQDCPPTLHFRAAINSCDWKKQANCHPRNINSSKKKLPSPIILIEPDPYQPDHRLGVSYTGQLVVYPGTSFKLTCLYSEDAGDLKWTYQNDDLGVQPLYSTRKKTNSSSIENKLMINNASEKHSGSYKCTTLEGIQKVIEVTVQAITCRKLKQDNSYKTIMSTAVRFGCPKGNVLNGSSTIKCLPSGEWSDEEPNCVSEDDATSNPQMALTIPKDQCSRPDISHRQGLLLNPDKQRYRYAEKVTFHCKAPLKIKFGSAIMTCMDAGSWSTKNFPQCER</sequence>
<dbReference type="SUPFAM" id="SSF48726">
    <property type="entry name" value="Immunoglobulin"/>
    <property type="match status" value="1"/>
</dbReference>
<feature type="coiled-coil region" evidence="6">
    <location>
        <begin position="200"/>
        <end position="227"/>
    </location>
</feature>
<dbReference type="InterPro" id="IPR007110">
    <property type="entry name" value="Ig-like_dom"/>
</dbReference>
<organism evidence="11 12">
    <name type="scientific">Limulus polyphemus</name>
    <name type="common">Atlantic horseshoe crab</name>
    <dbReference type="NCBI Taxonomy" id="6850"/>
    <lineage>
        <taxon>Eukaryota</taxon>
        <taxon>Metazoa</taxon>
        <taxon>Ecdysozoa</taxon>
        <taxon>Arthropoda</taxon>
        <taxon>Chelicerata</taxon>
        <taxon>Merostomata</taxon>
        <taxon>Xiphosura</taxon>
        <taxon>Limulidae</taxon>
        <taxon>Limulus</taxon>
    </lineage>
</organism>
<dbReference type="InterPro" id="IPR035976">
    <property type="entry name" value="Sushi/SCR/CCP_sf"/>
</dbReference>
<dbReference type="PANTHER" id="PTHR19325:SF574">
    <property type="entry name" value="SUSHI, VON WILLEBRAND FACTOR TYPE A, EGF AND PENTRAXIN DOMAIN-CONTAINING PROTEIN 1"/>
    <property type="match status" value="1"/>
</dbReference>
<evidence type="ECO:0000256" key="7">
    <source>
        <dbReference type="SAM" id="Phobius"/>
    </source>
</evidence>